<evidence type="ECO:0000256" key="1">
    <source>
        <dbReference type="ARBA" id="ARBA00010443"/>
    </source>
</evidence>
<feature type="binding site" evidence="9">
    <location>
        <begin position="188"/>
        <end position="189"/>
    </location>
    <ligand>
        <name>alpha-D-glucose 1-phosphate</name>
        <dbReference type="ChEBI" id="CHEBI:58601"/>
    </ligand>
</feature>
<keyword evidence="3 9" id="KW-0808">Transferase</keyword>
<dbReference type="InterPro" id="IPR011004">
    <property type="entry name" value="Trimer_LpxA-like_sf"/>
</dbReference>
<reference evidence="12 13" key="1">
    <citation type="submission" date="2007-10" db="EMBL/GenBank/DDBJ databases">
        <title>Draft genome sequence of Dorea formicigenerans(ATCC 27755).</title>
        <authorList>
            <person name="Sudarsanam P."/>
            <person name="Ley R."/>
            <person name="Guruge J."/>
            <person name="Turnbaugh P.J."/>
            <person name="Mahowald M."/>
            <person name="Liep D."/>
            <person name="Gordon J."/>
        </authorList>
    </citation>
    <scope>NUCLEOTIDE SEQUENCE [LARGE SCALE GENOMIC DNA]</scope>
    <source>
        <strain evidence="12 13">ATCC 27755</strain>
    </source>
</reference>
<dbReference type="PROSITE" id="PS00809">
    <property type="entry name" value="ADP_GLC_PYROPHOSPH_2"/>
    <property type="match status" value="1"/>
</dbReference>
<dbReference type="PANTHER" id="PTHR43523:SF2">
    <property type="entry name" value="GLUCOSE-1-PHOSPHATE ADENYLYLTRANSFERASE"/>
    <property type="match status" value="1"/>
</dbReference>
<dbReference type="EC" id="2.7.7.27" evidence="9"/>
<feature type="domain" description="Nucleotidyl transferase" evidence="10">
    <location>
        <begin position="16"/>
        <end position="268"/>
    </location>
</feature>
<feature type="binding site" evidence="9">
    <location>
        <position position="108"/>
    </location>
    <ligand>
        <name>alpha-D-glucose 1-phosphate</name>
        <dbReference type="ChEBI" id="CHEBI:58601"/>
    </ligand>
</feature>
<dbReference type="InterPro" id="IPR005836">
    <property type="entry name" value="ADP_Glu_pyroP_CS"/>
</dbReference>
<dbReference type="NCBIfam" id="NF003670">
    <property type="entry name" value="PRK05293.1"/>
    <property type="match status" value="1"/>
</dbReference>
<dbReference type="InterPro" id="IPR029044">
    <property type="entry name" value="Nucleotide-diphossugar_trans"/>
</dbReference>
<comment type="catalytic activity">
    <reaction evidence="9">
        <text>alpha-D-glucose 1-phosphate + ATP + H(+) = ADP-alpha-D-glucose + diphosphate</text>
        <dbReference type="Rhea" id="RHEA:12120"/>
        <dbReference type="ChEBI" id="CHEBI:15378"/>
        <dbReference type="ChEBI" id="CHEBI:30616"/>
        <dbReference type="ChEBI" id="CHEBI:33019"/>
        <dbReference type="ChEBI" id="CHEBI:57498"/>
        <dbReference type="ChEBI" id="CHEBI:58601"/>
        <dbReference type="EC" id="2.7.7.27"/>
    </reaction>
</comment>
<dbReference type="Gene3D" id="2.160.10.10">
    <property type="entry name" value="Hexapeptide repeat proteins"/>
    <property type="match status" value="1"/>
</dbReference>
<dbReference type="Gene3D" id="3.90.550.10">
    <property type="entry name" value="Spore Coat Polysaccharide Biosynthesis Protein SpsA, Chain A"/>
    <property type="match status" value="1"/>
</dbReference>
<evidence type="ECO:0000256" key="2">
    <source>
        <dbReference type="ARBA" id="ARBA00022600"/>
    </source>
</evidence>
<keyword evidence="5 9" id="KW-0547">Nucleotide-binding</keyword>
<dbReference type="CDD" id="cd04651">
    <property type="entry name" value="LbH_G1P_AT_C"/>
    <property type="match status" value="1"/>
</dbReference>
<evidence type="ECO:0000313" key="12">
    <source>
        <dbReference type="EMBL" id="EDR47779.1"/>
    </source>
</evidence>
<evidence type="ECO:0000256" key="3">
    <source>
        <dbReference type="ARBA" id="ARBA00022679"/>
    </source>
</evidence>
<evidence type="ECO:0000259" key="10">
    <source>
        <dbReference type="Pfam" id="PF00483"/>
    </source>
</evidence>
<evidence type="ECO:0000259" key="11">
    <source>
        <dbReference type="Pfam" id="PF24894"/>
    </source>
</evidence>
<dbReference type="SUPFAM" id="SSF53448">
    <property type="entry name" value="Nucleotide-diphospho-sugar transferases"/>
    <property type="match status" value="1"/>
</dbReference>
<dbReference type="InterPro" id="IPR011831">
    <property type="entry name" value="ADP-Glc_PPase"/>
</dbReference>
<dbReference type="PROSITE" id="PS00810">
    <property type="entry name" value="ADP_GLC_PYROPHOSPH_3"/>
    <property type="match status" value="1"/>
</dbReference>
<reference evidence="12 13" key="2">
    <citation type="submission" date="2007-10" db="EMBL/GenBank/DDBJ databases">
        <authorList>
            <person name="Fulton L."/>
            <person name="Clifton S."/>
            <person name="Fulton B."/>
            <person name="Xu J."/>
            <person name="Minx P."/>
            <person name="Pepin K.H."/>
            <person name="Johnson M."/>
            <person name="Thiruvilangam P."/>
            <person name="Bhonagiri V."/>
            <person name="Nash W.E."/>
            <person name="Wang C."/>
            <person name="Mardis E.R."/>
            <person name="Wilson R.K."/>
        </authorList>
    </citation>
    <scope>NUCLEOTIDE SEQUENCE [LARGE SCALE GENOMIC DNA]</scope>
    <source>
        <strain evidence="12 13">ATCC 27755</strain>
    </source>
</reference>
<dbReference type="Proteomes" id="UP000005359">
    <property type="component" value="Unassembled WGS sequence"/>
</dbReference>
<keyword evidence="4 9" id="KW-0548">Nucleotidyltransferase</keyword>
<sequence length="410" mass="45270">MIELERGTIMGKEMIAMLLAGGQGSRLYALTQKLAKPAVPFGGKYRIIDFPLSNCVNSGIDTVGILTQYQPLELNEYIGNGQPWDLDRIYGGVHVLPPYQKASGSDWYKGTANAIYQNISFIERYDPESVIILSGDQICKQDYSDFLRFHKEKNAEFSVAVMEVPWEEAPRFGLMVTDDDDRITEFQEKPKNPKSNLASMGIYIFNWDILKQYLIEDEADPESENDFGNNIIPNLLRDERKMYAYHFNGYWKDVGTIPSLWEANMEVLDPEHSGINLFDEDWKIYSRNSGMPGHKICAGANVENSMITDGCKIAGSVKHSILFAGVKVEAGAVVEDAVVMGRTTIKAGASVKHCIVAENVVIGENAVVGAMPTEEEQGVATIGPDVCVGTGAKIGSNAMISEDVKDGEEK</sequence>
<dbReference type="eggNOG" id="COG0448">
    <property type="taxonomic scope" value="Bacteria"/>
</dbReference>
<organism evidence="12 13">
    <name type="scientific">Dorea formicigenerans ATCC 27755</name>
    <dbReference type="NCBI Taxonomy" id="411461"/>
    <lineage>
        <taxon>Bacteria</taxon>
        <taxon>Bacillati</taxon>
        <taxon>Bacillota</taxon>
        <taxon>Clostridia</taxon>
        <taxon>Lachnospirales</taxon>
        <taxon>Lachnospiraceae</taxon>
        <taxon>Dorea</taxon>
    </lineage>
</organism>
<dbReference type="STRING" id="411461.DORFOR_00861"/>
<feature type="site" description="Could play a key role in the communication between the regulatory and the substrate sites" evidence="9">
    <location>
        <position position="107"/>
    </location>
</feature>
<feature type="domain" description="Glucose-1-phosphate adenylyltransferase/Bifunctional protein GlmU-like C-terminal hexapeptide" evidence="11">
    <location>
        <begin position="301"/>
        <end position="378"/>
    </location>
</feature>
<gene>
    <name evidence="9 12" type="primary">glgC</name>
    <name evidence="12" type="ORF">DORFOR_00861</name>
</gene>
<dbReference type="AlphaFoldDB" id="B0G3N5"/>
<feature type="site" description="Could play a key role in the communication between the regulatory and the substrate sites" evidence="9">
    <location>
        <position position="68"/>
    </location>
</feature>
<dbReference type="Pfam" id="PF00483">
    <property type="entry name" value="NTP_transferase"/>
    <property type="match status" value="1"/>
</dbReference>
<evidence type="ECO:0000313" key="13">
    <source>
        <dbReference type="Proteomes" id="UP000005359"/>
    </source>
</evidence>
<dbReference type="CDD" id="cd02508">
    <property type="entry name" value="ADP_Glucose_PP"/>
    <property type="match status" value="1"/>
</dbReference>
<dbReference type="InterPro" id="IPR023049">
    <property type="entry name" value="GlgC_bac"/>
</dbReference>
<dbReference type="HAMAP" id="MF_00624">
    <property type="entry name" value="GlgC"/>
    <property type="match status" value="1"/>
</dbReference>
<comment type="function">
    <text evidence="9">Involved in the biosynthesis of ADP-glucose, a building block required for the elongation reactions to produce glycogen. Catalyzes the reaction between ATP and alpha-D-glucose 1-phosphate (G1P) to produce pyrophosphate and ADP-Glc.</text>
</comment>
<keyword evidence="8 9" id="KW-0119">Carbohydrate metabolism</keyword>
<evidence type="ECO:0000256" key="4">
    <source>
        <dbReference type="ARBA" id="ARBA00022695"/>
    </source>
</evidence>
<feature type="binding site" evidence="9">
    <location>
        <position position="173"/>
    </location>
    <ligand>
        <name>alpha-D-glucose 1-phosphate</name>
        <dbReference type="ChEBI" id="CHEBI:58601"/>
    </ligand>
</feature>
<evidence type="ECO:0000256" key="6">
    <source>
        <dbReference type="ARBA" id="ARBA00022840"/>
    </source>
</evidence>
<dbReference type="Pfam" id="PF24894">
    <property type="entry name" value="Hexapep_GlmU"/>
    <property type="match status" value="1"/>
</dbReference>
<evidence type="ECO:0000256" key="8">
    <source>
        <dbReference type="ARBA" id="ARBA00023277"/>
    </source>
</evidence>
<comment type="pathway">
    <text evidence="9">Glycan biosynthesis; glycogen biosynthesis.</text>
</comment>
<dbReference type="UniPathway" id="UPA00164"/>
<dbReference type="PANTHER" id="PTHR43523">
    <property type="entry name" value="GLUCOSE-1-PHOSPHATE ADENYLYLTRANSFERASE-RELATED"/>
    <property type="match status" value="1"/>
</dbReference>
<dbReference type="InterPro" id="IPR056818">
    <property type="entry name" value="GlmU/GlgC-like_hexapep"/>
</dbReference>
<comment type="similarity">
    <text evidence="1 9">Belongs to the bacterial/plant glucose-1-phosphate adenylyltransferase family.</text>
</comment>
<feature type="binding site" evidence="9">
    <location>
        <position position="199"/>
    </location>
    <ligand>
        <name>alpha-D-glucose 1-phosphate</name>
        <dbReference type="ChEBI" id="CHEBI:58601"/>
    </ligand>
</feature>
<evidence type="ECO:0000256" key="9">
    <source>
        <dbReference type="HAMAP-Rule" id="MF_00624"/>
    </source>
</evidence>
<name>B0G3N5_9FIRM</name>
<dbReference type="SUPFAM" id="SSF51161">
    <property type="entry name" value="Trimeric LpxA-like enzymes"/>
    <property type="match status" value="1"/>
</dbReference>
<evidence type="ECO:0000256" key="5">
    <source>
        <dbReference type="ARBA" id="ARBA00022741"/>
    </source>
</evidence>
<dbReference type="EMBL" id="AAXA02000010">
    <property type="protein sequence ID" value="EDR47779.1"/>
    <property type="molecule type" value="Genomic_DNA"/>
</dbReference>
<protein>
    <recommendedName>
        <fullName evidence="9">Glucose-1-phosphate adenylyltransferase</fullName>
        <ecNumber evidence="9">2.7.7.27</ecNumber>
    </recommendedName>
    <alternativeName>
        <fullName evidence="9">ADP-glucose pyrophosphorylase</fullName>
        <shortName evidence="9">ADPGlc PPase</shortName>
    </alternativeName>
    <alternativeName>
        <fullName evidence="9">ADP-glucose synthase</fullName>
    </alternativeName>
</protein>
<dbReference type="InterPro" id="IPR005835">
    <property type="entry name" value="NTP_transferase_dom"/>
</dbReference>
<dbReference type="NCBIfam" id="TIGR02091">
    <property type="entry name" value="glgC"/>
    <property type="match status" value="1"/>
</dbReference>
<dbReference type="PROSITE" id="PS00808">
    <property type="entry name" value="ADP_GLC_PYROPHOSPH_1"/>
    <property type="match status" value="1"/>
</dbReference>
<dbReference type="PaxDb" id="411461-DORFOR_00861"/>
<keyword evidence="6 9" id="KW-0067">ATP-binding</keyword>
<keyword evidence="7 9" id="KW-0320">Glycogen biosynthesis</keyword>
<accession>B0G3N5</accession>
<dbReference type="GO" id="GO:0005978">
    <property type="term" value="P:glycogen biosynthetic process"/>
    <property type="evidence" value="ECO:0007669"/>
    <property type="project" value="UniProtKB-UniRule"/>
</dbReference>
<proteinExistence type="inferred from homology"/>
<comment type="caution">
    <text evidence="12">The sequence shown here is derived from an EMBL/GenBank/DDBJ whole genome shotgun (WGS) entry which is preliminary data.</text>
</comment>
<dbReference type="GO" id="GO:0008878">
    <property type="term" value="F:glucose-1-phosphate adenylyltransferase activity"/>
    <property type="evidence" value="ECO:0007669"/>
    <property type="project" value="UniProtKB-UniRule"/>
</dbReference>
<keyword evidence="2 9" id="KW-0321">Glycogen metabolism</keyword>
<comment type="subunit">
    <text evidence="9">Homotetramer.</text>
</comment>
<dbReference type="GO" id="GO:0005524">
    <property type="term" value="F:ATP binding"/>
    <property type="evidence" value="ECO:0007669"/>
    <property type="project" value="UniProtKB-KW"/>
</dbReference>
<evidence type="ECO:0000256" key="7">
    <source>
        <dbReference type="ARBA" id="ARBA00023056"/>
    </source>
</evidence>